<dbReference type="AlphaFoldDB" id="A0AA40FIA6"/>
<comment type="caution">
    <text evidence="1">The sequence shown here is derived from an EMBL/GenBank/DDBJ whole genome shotgun (WGS) entry which is preliminary data.</text>
</comment>
<protein>
    <submittedName>
        <fullName evidence="1">Uncharacterized protein</fullName>
    </submittedName>
</protein>
<dbReference type="Proteomes" id="UP001177670">
    <property type="component" value="Unassembled WGS sequence"/>
</dbReference>
<proteinExistence type="predicted"/>
<dbReference type="EMBL" id="JAHYIQ010000035">
    <property type="protein sequence ID" value="KAK1119615.1"/>
    <property type="molecule type" value="Genomic_DNA"/>
</dbReference>
<accession>A0AA40FIA6</accession>
<evidence type="ECO:0000313" key="1">
    <source>
        <dbReference type="EMBL" id="KAK1119615.1"/>
    </source>
</evidence>
<gene>
    <name evidence="1" type="ORF">K0M31_013038</name>
</gene>
<name>A0AA40FIA6_9HYME</name>
<organism evidence="1 2">
    <name type="scientific">Melipona bicolor</name>
    <dbReference type="NCBI Taxonomy" id="60889"/>
    <lineage>
        <taxon>Eukaryota</taxon>
        <taxon>Metazoa</taxon>
        <taxon>Ecdysozoa</taxon>
        <taxon>Arthropoda</taxon>
        <taxon>Hexapoda</taxon>
        <taxon>Insecta</taxon>
        <taxon>Pterygota</taxon>
        <taxon>Neoptera</taxon>
        <taxon>Endopterygota</taxon>
        <taxon>Hymenoptera</taxon>
        <taxon>Apocrita</taxon>
        <taxon>Aculeata</taxon>
        <taxon>Apoidea</taxon>
        <taxon>Anthophila</taxon>
        <taxon>Apidae</taxon>
        <taxon>Melipona</taxon>
    </lineage>
</organism>
<evidence type="ECO:0000313" key="2">
    <source>
        <dbReference type="Proteomes" id="UP001177670"/>
    </source>
</evidence>
<sequence>MIKKYINDPLRTSAIIRMRDKNIRDEQREQLVELGARAPRGQLGSWCNGNKKEKGSISQDIKKNGTLPFQFKTLFGNPGAW</sequence>
<keyword evidence="2" id="KW-1185">Reference proteome</keyword>
<reference evidence="1" key="1">
    <citation type="submission" date="2021-10" db="EMBL/GenBank/DDBJ databases">
        <title>Melipona bicolor Genome sequencing and assembly.</title>
        <authorList>
            <person name="Araujo N.S."/>
            <person name="Arias M.C."/>
        </authorList>
    </citation>
    <scope>NUCLEOTIDE SEQUENCE</scope>
    <source>
        <strain evidence="1">USP_2M_L1-L4_2017</strain>
        <tissue evidence="1">Whole body</tissue>
    </source>
</reference>